<gene>
    <name evidence="3" type="ORF">H9641_00380</name>
</gene>
<feature type="region of interest" description="Disordered" evidence="1">
    <location>
        <begin position="300"/>
        <end position="329"/>
    </location>
</feature>
<feature type="transmembrane region" description="Helical" evidence="2">
    <location>
        <begin position="6"/>
        <end position="28"/>
    </location>
</feature>
<feature type="transmembrane region" description="Helical" evidence="2">
    <location>
        <begin position="235"/>
        <end position="255"/>
    </location>
</feature>
<reference evidence="3 4" key="1">
    <citation type="submission" date="2020-08" db="EMBL/GenBank/DDBJ databases">
        <title>A Genomic Blueprint of the Chicken Gut Microbiome.</title>
        <authorList>
            <person name="Gilroy R."/>
            <person name="Ravi A."/>
            <person name="Getino M."/>
            <person name="Pursley I."/>
            <person name="Horton D.L."/>
            <person name="Alikhan N.-F."/>
            <person name="Baker D."/>
            <person name="Gharbi K."/>
            <person name="Hall N."/>
            <person name="Watson M."/>
            <person name="Adriaenssens E.M."/>
            <person name="Foster-Nyarko E."/>
            <person name="Jarju S."/>
            <person name="Secka A."/>
            <person name="Antonio M."/>
            <person name="Oren A."/>
            <person name="Chaudhuri R."/>
            <person name="La Ragione R.M."/>
            <person name="Hildebrand F."/>
            <person name="Pallen M.J."/>
        </authorList>
    </citation>
    <scope>NUCLEOTIDE SEQUENCE [LARGE SCALE GENOMIC DNA]</scope>
    <source>
        <strain evidence="3 4">Sa2CUA9</strain>
    </source>
</reference>
<name>A0ABR8TTT0_9CELL</name>
<sequence>MSPATALLVDLVVALGLVVVLPLGLSLLGSRVVPGAGGPWWPVAGAAAAAGAWLPHGPAGQLATVPFLGGSAVLLVAAVRGALPGPTAPRPLAVRLAVGVALALPSVGAAAMLADRGGWGLLGFSGTYLALTVPHMLFAGFAAALVAGLVVGIDESRSPGSPEHMVSRDRGRTRTRSRAARAGAWGVPVGTGLVLVGYLVGDVAELAGALVLTGALWCTAWAVLGLAARGWARGLLVAGSVAVACSMLLAVWWAVGEATGLPHPSIGQMAATHGVANAVGFALCTLLGLRTVRGARGWRLERSRPGGPALQGTASRPHRPSRTPGRRQA</sequence>
<feature type="compositionally biased region" description="Basic residues" evidence="1">
    <location>
        <begin position="316"/>
        <end position="329"/>
    </location>
</feature>
<dbReference type="Proteomes" id="UP000655570">
    <property type="component" value="Unassembled WGS sequence"/>
</dbReference>
<dbReference type="InterPro" id="IPR025450">
    <property type="entry name" value="YndJ-like"/>
</dbReference>
<keyword evidence="4" id="KW-1185">Reference proteome</keyword>
<evidence type="ECO:0000313" key="3">
    <source>
        <dbReference type="EMBL" id="MBD7979177.1"/>
    </source>
</evidence>
<organism evidence="3 4">
    <name type="scientific">Oerskovia merdavium</name>
    <dbReference type="NCBI Taxonomy" id="2762227"/>
    <lineage>
        <taxon>Bacteria</taxon>
        <taxon>Bacillati</taxon>
        <taxon>Actinomycetota</taxon>
        <taxon>Actinomycetes</taxon>
        <taxon>Micrococcales</taxon>
        <taxon>Cellulomonadaceae</taxon>
        <taxon>Oerskovia</taxon>
    </lineage>
</organism>
<feature type="transmembrane region" description="Helical" evidence="2">
    <location>
        <begin position="275"/>
        <end position="292"/>
    </location>
</feature>
<keyword evidence="2" id="KW-0812">Transmembrane</keyword>
<accession>A0ABR8TTT0</accession>
<keyword evidence="2" id="KW-0472">Membrane</keyword>
<dbReference type="RefSeq" id="WP_191799993.1">
    <property type="nucleotide sequence ID" value="NZ_JACSQF010000001.1"/>
</dbReference>
<evidence type="ECO:0000313" key="4">
    <source>
        <dbReference type="Proteomes" id="UP000655570"/>
    </source>
</evidence>
<dbReference type="Pfam" id="PF14158">
    <property type="entry name" value="YndJ"/>
    <property type="match status" value="1"/>
</dbReference>
<proteinExistence type="predicted"/>
<protein>
    <submittedName>
        <fullName evidence="3">YndJ family protein</fullName>
    </submittedName>
</protein>
<dbReference type="EMBL" id="JACSQF010000001">
    <property type="protein sequence ID" value="MBD7979177.1"/>
    <property type="molecule type" value="Genomic_DNA"/>
</dbReference>
<feature type="transmembrane region" description="Helical" evidence="2">
    <location>
        <begin position="62"/>
        <end position="83"/>
    </location>
</feature>
<evidence type="ECO:0000256" key="1">
    <source>
        <dbReference type="SAM" id="MobiDB-lite"/>
    </source>
</evidence>
<keyword evidence="2" id="KW-1133">Transmembrane helix</keyword>
<comment type="caution">
    <text evidence="3">The sequence shown here is derived from an EMBL/GenBank/DDBJ whole genome shotgun (WGS) entry which is preliminary data.</text>
</comment>
<feature type="transmembrane region" description="Helical" evidence="2">
    <location>
        <begin position="92"/>
        <end position="113"/>
    </location>
</feature>
<feature type="transmembrane region" description="Helical" evidence="2">
    <location>
        <begin position="182"/>
        <end position="200"/>
    </location>
</feature>
<evidence type="ECO:0000256" key="2">
    <source>
        <dbReference type="SAM" id="Phobius"/>
    </source>
</evidence>
<feature type="transmembrane region" description="Helical" evidence="2">
    <location>
        <begin position="133"/>
        <end position="153"/>
    </location>
</feature>
<feature type="transmembrane region" description="Helical" evidence="2">
    <location>
        <begin position="206"/>
        <end position="228"/>
    </location>
</feature>